<dbReference type="AlphaFoldDB" id="A0A158DQS3"/>
<keyword evidence="2" id="KW-1133">Transmembrane helix</keyword>
<dbReference type="InterPro" id="IPR003869">
    <property type="entry name" value="Polysac_CapD-like"/>
</dbReference>
<dbReference type="OrthoDB" id="9803111at2"/>
<dbReference type="Pfam" id="PF02719">
    <property type="entry name" value="Polysacc_synt_2"/>
    <property type="match status" value="1"/>
</dbReference>
<organism evidence="4 5">
    <name type="scientific">Caballeronia glebae</name>
    <dbReference type="NCBI Taxonomy" id="1777143"/>
    <lineage>
        <taxon>Bacteria</taxon>
        <taxon>Pseudomonadati</taxon>
        <taxon>Pseudomonadota</taxon>
        <taxon>Betaproteobacteria</taxon>
        <taxon>Burkholderiales</taxon>
        <taxon>Burkholderiaceae</taxon>
        <taxon>Caballeronia</taxon>
    </lineage>
</organism>
<feature type="transmembrane region" description="Helical" evidence="2">
    <location>
        <begin position="104"/>
        <end position="122"/>
    </location>
</feature>
<evidence type="ECO:0000256" key="2">
    <source>
        <dbReference type="SAM" id="Phobius"/>
    </source>
</evidence>
<sequence length="631" mass="69683">MNRIKATWLSAGAFGFDLMAVVGSWIVAYLLRFNGTVPHDFRDGALHALFWVVPVYAVVFRVFGLYRGMWVFASLPDLMRISKSIAVGALVVMVGAVMSQPTPIIPRSVLIVSPLLLFLAMGGARALYRAGKEFYLYGGLVGQGKPVIVLGAGTAGAMLARELSRSSEWRLVGLLDDDPAKQGREVLGHKVLGSFGDLPRFAEHLKTDYVIIAIPSASVEEQRRVATLCVRAGVKVMVLPALTPLTEGGNFLSRVRQIDLEDLLGREPVKIDMPHVEQLLHGRVVMVTGGGGSIGSELCRQILRFSPAQLVAYDLSEYAMYRLIEELHERFPECSVIPVVGDAKDSLLLDQTMARFTPHIVFHAAAYKHVPLMEEQNAWQAVRNNVLGTLRVARAAIRHNVRHFVLISTDKAVNPTNVMGASKRLAEMACQALQQSAPRTQFETVRFGNVLGSAGSVIPKFQQQIAKGGPVTVTHPEITRFFMTIPEAAQLVLQASSMGRGGEIFILDMGQPVKIVDLARDLIRLYGFSEDQIRITFTGLRPGEKLYEELLADDETTTRTPHPKLRIAQARGVPDDFIDELLPWLMQHRVLSDEETRRDLRRWVPEYQTMTLPVLQSVPVAKAANERGATG</sequence>
<feature type="transmembrane region" description="Helical" evidence="2">
    <location>
        <begin position="134"/>
        <end position="160"/>
    </location>
</feature>
<proteinExistence type="inferred from homology"/>
<protein>
    <submittedName>
        <fullName evidence="4">Polysaccharide biosynthesis protein CapD</fullName>
    </submittedName>
</protein>
<gene>
    <name evidence="4" type="ORF">AWB82_07085</name>
</gene>
<dbReference type="Proteomes" id="UP000054596">
    <property type="component" value="Unassembled WGS sequence"/>
</dbReference>
<evidence type="ECO:0000313" key="5">
    <source>
        <dbReference type="Proteomes" id="UP000054596"/>
    </source>
</evidence>
<dbReference type="RefSeq" id="WP_086973954.1">
    <property type="nucleotide sequence ID" value="NZ_FCOJ02000114.1"/>
</dbReference>
<dbReference type="InterPro" id="IPR051203">
    <property type="entry name" value="Polysaccharide_Synthase-Rel"/>
</dbReference>
<dbReference type="InterPro" id="IPR036291">
    <property type="entry name" value="NAD(P)-bd_dom_sf"/>
</dbReference>
<dbReference type="Gene3D" id="3.40.50.720">
    <property type="entry name" value="NAD(P)-binding Rossmann-like Domain"/>
    <property type="match status" value="2"/>
</dbReference>
<dbReference type="SUPFAM" id="SSF51735">
    <property type="entry name" value="NAD(P)-binding Rossmann-fold domains"/>
    <property type="match status" value="2"/>
</dbReference>
<keyword evidence="2" id="KW-0472">Membrane</keyword>
<reference evidence="4" key="1">
    <citation type="submission" date="2016-01" db="EMBL/GenBank/DDBJ databases">
        <authorList>
            <person name="Peeters C."/>
        </authorList>
    </citation>
    <scope>NUCLEOTIDE SEQUENCE [LARGE SCALE GENOMIC DNA]</scope>
    <source>
        <strain evidence="4">LMG 29325</strain>
    </source>
</reference>
<comment type="caution">
    <text evidence="4">The sequence shown here is derived from an EMBL/GenBank/DDBJ whole genome shotgun (WGS) entry which is preliminary data.</text>
</comment>
<feature type="transmembrane region" description="Helical" evidence="2">
    <location>
        <begin position="78"/>
        <end position="98"/>
    </location>
</feature>
<keyword evidence="5" id="KW-1185">Reference proteome</keyword>
<evidence type="ECO:0000256" key="1">
    <source>
        <dbReference type="ARBA" id="ARBA00007430"/>
    </source>
</evidence>
<dbReference type="PANTHER" id="PTHR43318:SF1">
    <property type="entry name" value="POLYSACCHARIDE BIOSYNTHESIS PROTEIN EPSC-RELATED"/>
    <property type="match status" value="1"/>
</dbReference>
<accession>A0A158DQS3</accession>
<dbReference type="Pfam" id="PF13727">
    <property type="entry name" value="CoA_binding_3"/>
    <property type="match status" value="1"/>
</dbReference>
<dbReference type="EMBL" id="FCOJ02000114">
    <property type="protein sequence ID" value="SAK96954.1"/>
    <property type="molecule type" value="Genomic_DNA"/>
</dbReference>
<dbReference type="CDD" id="cd05237">
    <property type="entry name" value="UDP_invert_4-6DH_SDR_e"/>
    <property type="match status" value="1"/>
</dbReference>
<comment type="similarity">
    <text evidence="1">Belongs to the polysaccharide synthase family.</text>
</comment>
<feature type="domain" description="Polysaccharide biosynthesis protein CapD-like" evidence="3">
    <location>
        <begin position="285"/>
        <end position="568"/>
    </location>
</feature>
<keyword evidence="2" id="KW-0812">Transmembrane</keyword>
<name>A0A158DQS3_9BURK</name>
<dbReference type="PANTHER" id="PTHR43318">
    <property type="entry name" value="UDP-N-ACETYLGLUCOSAMINE 4,6-DEHYDRATASE"/>
    <property type="match status" value="1"/>
</dbReference>
<evidence type="ECO:0000259" key="3">
    <source>
        <dbReference type="Pfam" id="PF02719"/>
    </source>
</evidence>
<feature type="transmembrane region" description="Helical" evidence="2">
    <location>
        <begin position="48"/>
        <end position="66"/>
    </location>
</feature>
<dbReference type="STRING" id="1777143.AWB82_07085"/>
<evidence type="ECO:0000313" key="4">
    <source>
        <dbReference type="EMBL" id="SAK96954.1"/>
    </source>
</evidence>
<feature type="transmembrane region" description="Helical" evidence="2">
    <location>
        <begin position="7"/>
        <end position="28"/>
    </location>
</feature>